<dbReference type="AlphaFoldDB" id="A0A7G2C5Z5"/>
<sequence>MPSRANSLLSQAVRSMYSDTFNDVGDNRSESGISQSRGSLRSSFHDNSSFGSKAFLRPRLNSSIGPSAKARAKKKKDKHNSDRMSQSGSYLRDNTASILALRKESFKGKPSSSMTSKGTAESTNDISALVRWNSTLNGSTRNESQSQSQPVTSRSTNTPGSSKIKRIKKASRLLQEVPFTFVISRLHQRMASNTNKRDALIFLILVIMFCFATNTDTTVAYAGAQSVSQMFYQKFFPSQEKQMEHFRQRVGEMGLPPWVAVDKTFSEIYHSSEWLDFVQDVILKGLFTFLGPEDRRYNGTNTVPVGAVRFRTIRAAECTNQLQDQIYPKDGDHTEFSRDCWPTLAKGKGELTEDSICPDVRNPLKPEEPLYRYHKCKSYLGSTTKGHVTEYHCGGYSFDIPFSVNQSTLDLFINALRDASCPFVNTWSTRLVLIQFYVYVPSVNAFYQVRYRSEVTSSGWDSNRAEHNYLHAYTIKNSTSFLAYMSVVCLVFVVYMIMVVYNIVSHVRHGGKKTITFFTSPLVYVDVCICASAITFFVLRFMCMAKSITLFSTREFSYPFDVPYPEELERIYYYAAWKKAGGICLLLMSIRITRIFYLAKPLEAVMLTLNMFFSSFCIILVIYAVILVGFALAGWAMFSYSIPAFESIGRSLLTLMLSPFISPTFYPITNTNSDAFFFYIFCFYTLVGMTIMYFASAVMSVSFTECASKNLLVYDNMWMKRHLRILINKFTARRVKDFFKTLFGFHNENKYLSEICTILQEYLDKQVKADMVGRNQNIAPRISVYSAMRTASTRAAAETAAKSSSSNSRPLLTSFENSGTASHNTAREEEHVSHRRINRDQYKMSYSQWSELLSSRLYKRCGGAEYFADVWRSIIEALRDYEQTPDQISSRENRAQTQDLTRQVMNSELIRIESLDRTISNLEKHITALLDIVQRHEAACDEKGEQDNDTVLVPDIVV</sequence>
<feature type="domain" description="Polycystin" evidence="8">
    <location>
        <begin position="265"/>
        <end position="460"/>
    </location>
</feature>
<feature type="region of interest" description="Disordered" evidence="6">
    <location>
        <begin position="137"/>
        <end position="165"/>
    </location>
</feature>
<feature type="compositionally biased region" description="Low complexity" evidence="6">
    <location>
        <begin position="796"/>
        <end position="809"/>
    </location>
</feature>
<organism evidence="9 10">
    <name type="scientific">Angomonas deanei</name>
    <dbReference type="NCBI Taxonomy" id="59799"/>
    <lineage>
        <taxon>Eukaryota</taxon>
        <taxon>Discoba</taxon>
        <taxon>Euglenozoa</taxon>
        <taxon>Kinetoplastea</taxon>
        <taxon>Metakinetoplastina</taxon>
        <taxon>Trypanosomatida</taxon>
        <taxon>Trypanosomatidae</taxon>
        <taxon>Strigomonadinae</taxon>
        <taxon>Angomonas</taxon>
    </lineage>
</organism>
<name>A0A7G2C5Z5_9TRYP</name>
<keyword evidence="10" id="KW-1185">Reference proteome</keyword>
<comment type="subcellular location">
    <subcellularLocation>
        <location evidence="1">Membrane</location>
        <topology evidence="1">Multi-pass membrane protein</topology>
    </subcellularLocation>
</comment>
<keyword evidence="4 7" id="KW-1133">Transmembrane helix</keyword>
<protein>
    <submittedName>
        <fullName evidence="9">Polycystin cation channel, putative</fullName>
    </submittedName>
</protein>
<feature type="transmembrane region" description="Helical" evidence="7">
    <location>
        <begin position="611"/>
        <end position="640"/>
    </location>
</feature>
<evidence type="ECO:0000256" key="4">
    <source>
        <dbReference type="ARBA" id="ARBA00022989"/>
    </source>
</evidence>
<feature type="transmembrane region" description="Helical" evidence="7">
    <location>
        <begin position="675"/>
        <end position="695"/>
    </location>
</feature>
<feature type="compositionally biased region" description="Polar residues" evidence="6">
    <location>
        <begin position="810"/>
        <end position="824"/>
    </location>
</feature>
<feature type="transmembrane region" description="Helical" evidence="7">
    <location>
        <begin position="652"/>
        <end position="669"/>
    </location>
</feature>
<feature type="compositionally biased region" description="Basic and acidic residues" evidence="6">
    <location>
        <begin position="825"/>
        <end position="836"/>
    </location>
</feature>
<dbReference type="Proteomes" id="UP000515908">
    <property type="component" value="Chromosome 04"/>
</dbReference>
<dbReference type="Pfam" id="PF20519">
    <property type="entry name" value="Polycystin_dom"/>
    <property type="match status" value="1"/>
</dbReference>
<accession>A0A7G2C5Z5</accession>
<reference evidence="9 10" key="1">
    <citation type="submission" date="2020-08" db="EMBL/GenBank/DDBJ databases">
        <authorList>
            <person name="Newling K."/>
            <person name="Davey J."/>
            <person name="Forrester S."/>
        </authorList>
    </citation>
    <scope>NUCLEOTIDE SEQUENCE [LARGE SCALE GENOMIC DNA]</scope>
    <source>
        <strain evidence="10">Crithidia deanei Carvalho (ATCC PRA-265)</strain>
    </source>
</reference>
<evidence type="ECO:0000313" key="10">
    <source>
        <dbReference type="Proteomes" id="UP000515908"/>
    </source>
</evidence>
<evidence type="ECO:0000256" key="6">
    <source>
        <dbReference type="SAM" id="MobiDB-lite"/>
    </source>
</evidence>
<keyword evidence="5 7" id="KW-0472">Membrane</keyword>
<feature type="transmembrane region" description="Helical" evidence="7">
    <location>
        <begin position="481"/>
        <end position="503"/>
    </location>
</feature>
<dbReference type="InterPro" id="IPR046791">
    <property type="entry name" value="Polycystin_dom"/>
</dbReference>
<feature type="compositionally biased region" description="Polar residues" evidence="6">
    <location>
        <begin position="30"/>
        <end position="51"/>
    </location>
</feature>
<dbReference type="EMBL" id="LR877148">
    <property type="protein sequence ID" value="CAD2215019.1"/>
    <property type="molecule type" value="Genomic_DNA"/>
</dbReference>
<feature type="transmembrane region" description="Helical" evidence="7">
    <location>
        <begin position="523"/>
        <end position="543"/>
    </location>
</feature>
<dbReference type="PANTHER" id="PTHR10877">
    <property type="entry name" value="POLYCYSTIN FAMILY MEMBER"/>
    <property type="match status" value="1"/>
</dbReference>
<dbReference type="VEuPathDB" id="TriTrypDB:ADEAN_000247200"/>
<feature type="compositionally biased region" description="Polar residues" evidence="6">
    <location>
        <begin position="137"/>
        <end position="160"/>
    </location>
</feature>
<comment type="similarity">
    <text evidence="2">Belongs to the polycystin family.</text>
</comment>
<feature type="transmembrane region" description="Helical" evidence="7">
    <location>
        <begin position="199"/>
        <end position="224"/>
    </location>
</feature>
<evidence type="ECO:0000259" key="8">
    <source>
        <dbReference type="Pfam" id="PF20519"/>
    </source>
</evidence>
<evidence type="ECO:0000256" key="7">
    <source>
        <dbReference type="SAM" id="Phobius"/>
    </source>
</evidence>
<feature type="region of interest" description="Disordered" evidence="6">
    <location>
        <begin position="21"/>
        <end position="94"/>
    </location>
</feature>
<evidence type="ECO:0000256" key="3">
    <source>
        <dbReference type="ARBA" id="ARBA00022692"/>
    </source>
</evidence>
<keyword evidence="3 7" id="KW-0812">Transmembrane</keyword>
<evidence type="ECO:0000313" key="9">
    <source>
        <dbReference type="EMBL" id="CAD2215019.1"/>
    </source>
</evidence>
<dbReference type="InterPro" id="IPR051223">
    <property type="entry name" value="Polycystin"/>
</dbReference>
<dbReference type="PANTHER" id="PTHR10877:SF183">
    <property type="entry name" value="AT14535P-RELATED"/>
    <property type="match status" value="1"/>
</dbReference>
<evidence type="ECO:0000256" key="2">
    <source>
        <dbReference type="ARBA" id="ARBA00007200"/>
    </source>
</evidence>
<proteinExistence type="inferred from homology"/>
<dbReference type="GO" id="GO:0016020">
    <property type="term" value="C:membrane"/>
    <property type="evidence" value="ECO:0007669"/>
    <property type="project" value="UniProtKB-SubCell"/>
</dbReference>
<feature type="compositionally biased region" description="Polar residues" evidence="6">
    <location>
        <begin position="83"/>
        <end position="94"/>
    </location>
</feature>
<feature type="region of interest" description="Disordered" evidence="6">
    <location>
        <begin position="796"/>
        <end position="836"/>
    </location>
</feature>
<evidence type="ECO:0000256" key="1">
    <source>
        <dbReference type="ARBA" id="ARBA00004141"/>
    </source>
</evidence>
<evidence type="ECO:0000256" key="5">
    <source>
        <dbReference type="ARBA" id="ARBA00023136"/>
    </source>
</evidence>
<gene>
    <name evidence="9" type="ORF">ADEAN_000247200</name>
</gene>